<dbReference type="CDD" id="cd03257">
    <property type="entry name" value="ABC_NikE_OppD_transporters"/>
    <property type="match status" value="1"/>
</dbReference>
<keyword evidence="4" id="KW-1003">Cell membrane</keyword>
<feature type="domain" description="ABC transporter" evidence="8">
    <location>
        <begin position="4"/>
        <end position="251"/>
    </location>
</feature>
<gene>
    <name evidence="9" type="ORF">AAEO50_05075</name>
</gene>
<keyword evidence="7" id="KW-0472">Membrane</keyword>
<reference evidence="9 10" key="1">
    <citation type="submission" date="2024-04" db="EMBL/GenBank/DDBJ databases">
        <title>Bacillus oryzaecorticis sp. nov., a moderately halophilic bacterium isolated from rice husks.</title>
        <authorList>
            <person name="Zhu H.-S."/>
        </authorList>
    </citation>
    <scope>NUCLEOTIDE SEQUENCE [LARGE SCALE GENOMIC DNA]</scope>
    <source>
        <strain evidence="9 10">ZC255</strain>
    </source>
</reference>
<evidence type="ECO:0000256" key="4">
    <source>
        <dbReference type="ARBA" id="ARBA00022475"/>
    </source>
</evidence>
<dbReference type="NCBIfam" id="NF047576">
    <property type="entry name" value="opine_ATP_CntF"/>
    <property type="match status" value="1"/>
</dbReference>
<evidence type="ECO:0000256" key="7">
    <source>
        <dbReference type="ARBA" id="ARBA00023136"/>
    </source>
</evidence>
<dbReference type="InterPro" id="IPR003439">
    <property type="entry name" value="ABC_transporter-like_ATP-bd"/>
</dbReference>
<comment type="similarity">
    <text evidence="2">Belongs to the ABC transporter superfamily.</text>
</comment>
<keyword evidence="10" id="KW-1185">Reference proteome</keyword>
<dbReference type="GO" id="GO:0005524">
    <property type="term" value="F:ATP binding"/>
    <property type="evidence" value="ECO:0007669"/>
    <property type="project" value="UniProtKB-KW"/>
</dbReference>
<dbReference type="PANTHER" id="PTHR43297:SF2">
    <property type="entry name" value="DIPEPTIDE TRANSPORT ATP-BINDING PROTEIN DPPD"/>
    <property type="match status" value="1"/>
</dbReference>
<name>A0ABU9K7I5_9BACI</name>
<evidence type="ECO:0000259" key="8">
    <source>
        <dbReference type="PROSITE" id="PS50893"/>
    </source>
</evidence>
<dbReference type="InterPro" id="IPR003593">
    <property type="entry name" value="AAA+_ATPase"/>
</dbReference>
<dbReference type="InterPro" id="IPR017871">
    <property type="entry name" value="ABC_transporter-like_CS"/>
</dbReference>
<dbReference type="Pfam" id="PF00005">
    <property type="entry name" value="ABC_tran"/>
    <property type="match status" value="1"/>
</dbReference>
<evidence type="ECO:0000313" key="9">
    <source>
        <dbReference type="EMBL" id="MEL3971648.1"/>
    </source>
</evidence>
<dbReference type="Gene3D" id="3.40.50.300">
    <property type="entry name" value="P-loop containing nucleotide triphosphate hydrolases"/>
    <property type="match status" value="1"/>
</dbReference>
<dbReference type="SUPFAM" id="SSF52540">
    <property type="entry name" value="P-loop containing nucleoside triphosphate hydrolases"/>
    <property type="match status" value="1"/>
</dbReference>
<dbReference type="NCBIfam" id="NF047578">
    <property type="entry name" value="opine_ATP_CntD"/>
    <property type="match status" value="1"/>
</dbReference>
<evidence type="ECO:0000256" key="5">
    <source>
        <dbReference type="ARBA" id="ARBA00022741"/>
    </source>
</evidence>
<organism evidence="9 10">
    <name type="scientific">Rossellomorea oryzaecorticis</name>
    <dbReference type="NCBI Taxonomy" id="1396505"/>
    <lineage>
        <taxon>Bacteria</taxon>
        <taxon>Bacillati</taxon>
        <taxon>Bacillota</taxon>
        <taxon>Bacilli</taxon>
        <taxon>Bacillales</taxon>
        <taxon>Bacillaceae</taxon>
        <taxon>Rossellomorea</taxon>
    </lineage>
</organism>
<evidence type="ECO:0000256" key="6">
    <source>
        <dbReference type="ARBA" id="ARBA00022840"/>
    </source>
</evidence>
<comment type="caution">
    <text evidence="9">The sequence shown here is derived from an EMBL/GenBank/DDBJ whole genome shotgun (WGS) entry which is preliminary data.</text>
</comment>
<evidence type="ECO:0000313" key="10">
    <source>
        <dbReference type="Proteomes" id="UP001389717"/>
    </source>
</evidence>
<keyword evidence="3" id="KW-0813">Transport</keyword>
<keyword evidence="5" id="KW-0547">Nucleotide-binding</keyword>
<dbReference type="EMBL" id="JBBYAF010000007">
    <property type="protein sequence ID" value="MEL3971648.1"/>
    <property type="molecule type" value="Genomic_DNA"/>
</dbReference>
<dbReference type="PROSITE" id="PS50893">
    <property type="entry name" value="ABC_TRANSPORTER_2"/>
    <property type="match status" value="1"/>
</dbReference>
<keyword evidence="6 9" id="KW-0067">ATP-binding</keyword>
<comment type="subcellular location">
    <subcellularLocation>
        <location evidence="1">Cell membrane</location>
        <topology evidence="1">Peripheral membrane protein</topology>
    </subcellularLocation>
</comment>
<dbReference type="Proteomes" id="UP001389717">
    <property type="component" value="Unassembled WGS sequence"/>
</dbReference>
<dbReference type="SMART" id="SM00382">
    <property type="entry name" value="AAA"/>
    <property type="match status" value="1"/>
</dbReference>
<evidence type="ECO:0000256" key="3">
    <source>
        <dbReference type="ARBA" id="ARBA00022448"/>
    </source>
</evidence>
<dbReference type="RefSeq" id="WP_341981152.1">
    <property type="nucleotide sequence ID" value="NZ_JBBYAF010000007.1"/>
</dbReference>
<sequence>MTILKVTGLTILDERTGDTLVKDSSFQLKKGTCLAIAGESGSGKSLTCRALMRLNQPGLKETGTILFKGEDISLFTKKEMRKKRGREIYMIMQNGMTAFDPSSVIGVHLKQAAAEHFDWSAEETERKLHWALESVLLKNPGEVMNHYPHQLSGGMMQRVMIALALVLEPDLIIADEPTTALDAITQYEVMNELSRLRERIGCSMIFVSHDLAMVRKIADELLVMKEGEIVECGTVESVFRKPKNDYTSYLISTRQALSDHFTSLMGSREQC</sequence>
<dbReference type="InterPro" id="IPR050388">
    <property type="entry name" value="ABC_Ni/Peptide_Import"/>
</dbReference>
<accession>A0ABU9K7I5</accession>
<dbReference type="PANTHER" id="PTHR43297">
    <property type="entry name" value="OLIGOPEPTIDE TRANSPORT ATP-BINDING PROTEIN APPD"/>
    <property type="match status" value="1"/>
</dbReference>
<evidence type="ECO:0000256" key="1">
    <source>
        <dbReference type="ARBA" id="ARBA00004202"/>
    </source>
</evidence>
<evidence type="ECO:0000256" key="2">
    <source>
        <dbReference type="ARBA" id="ARBA00005417"/>
    </source>
</evidence>
<proteinExistence type="inferred from homology"/>
<dbReference type="InterPro" id="IPR027417">
    <property type="entry name" value="P-loop_NTPase"/>
</dbReference>
<protein>
    <submittedName>
        <fullName evidence="9">ABC transporter ATP-binding protein</fullName>
    </submittedName>
</protein>
<dbReference type="PROSITE" id="PS00211">
    <property type="entry name" value="ABC_TRANSPORTER_1"/>
    <property type="match status" value="1"/>
</dbReference>